<name>A0A023D0X8_ACIMT</name>
<gene>
    <name evidence="3" type="ORF">Amme_006_039</name>
</gene>
<dbReference type="EMBL" id="BAND01000006">
    <property type="protein sequence ID" value="GAJ27808.1"/>
    <property type="molecule type" value="Genomic_DNA"/>
</dbReference>
<reference evidence="3 4" key="2">
    <citation type="journal article" date="2014" name="FEMS Microbiol. Lett.">
        <title>Draft genomic DNA sequence of the facultatively methylotrophic bacterium Acidomonas methanolica type strain MB58.</title>
        <authorList>
            <person name="Higashiura N."/>
            <person name="Hadano H."/>
            <person name="Hirakawa H."/>
            <person name="Matsutani M."/>
            <person name="Takabe S."/>
            <person name="Matsushita K."/>
            <person name="Azuma Y."/>
        </authorList>
    </citation>
    <scope>NUCLEOTIDE SEQUENCE [LARGE SCALE GENOMIC DNA]</scope>
    <source>
        <strain evidence="3 4">MB58</strain>
    </source>
</reference>
<feature type="transmembrane region" description="Helical" evidence="1">
    <location>
        <begin position="12"/>
        <end position="33"/>
    </location>
</feature>
<dbReference type="RefSeq" id="WP_052511554.1">
    <property type="nucleotide sequence ID" value="NZ_BJVB01000011.1"/>
</dbReference>
<sequence length="206" mass="21679">MAAMIAPPPSSLLAGEIALYAATAALGGVMLMLRRRLRAFGRRVIPAGALTTSGGPPRGAVLGTLTANALDGQARSLASWPMPLLLLFVSDSCPISRKLIPIARTLARAEKLTLVLAGEEDAGRQERFAARIGQPKDAFLNDGELGRILGVDKLPYAFLLDGKDGTLVARGLVNSREHLESLVISGELKVASLQSYLSEPPTRSAA</sequence>
<evidence type="ECO:0000259" key="2">
    <source>
        <dbReference type="PROSITE" id="PS51352"/>
    </source>
</evidence>
<proteinExistence type="predicted"/>
<evidence type="ECO:0000313" key="4">
    <source>
        <dbReference type="Proteomes" id="UP000019760"/>
    </source>
</evidence>
<dbReference type="AlphaFoldDB" id="A0A023D0X8"/>
<protein>
    <recommendedName>
        <fullName evidence="2">Thioredoxin domain-containing protein</fullName>
    </recommendedName>
</protein>
<dbReference type="InterPro" id="IPR013766">
    <property type="entry name" value="Thioredoxin_domain"/>
</dbReference>
<feature type="domain" description="Thioredoxin" evidence="2">
    <location>
        <begin position="56"/>
        <end position="195"/>
    </location>
</feature>
<dbReference type="PROSITE" id="PS51352">
    <property type="entry name" value="THIOREDOXIN_2"/>
    <property type="match status" value="1"/>
</dbReference>
<accession>A0A023D0X8</accession>
<evidence type="ECO:0000256" key="1">
    <source>
        <dbReference type="SAM" id="Phobius"/>
    </source>
</evidence>
<dbReference type="OrthoDB" id="462848at2"/>
<keyword evidence="1" id="KW-0472">Membrane</keyword>
<dbReference type="InterPro" id="IPR036249">
    <property type="entry name" value="Thioredoxin-like_sf"/>
</dbReference>
<dbReference type="SUPFAM" id="SSF52833">
    <property type="entry name" value="Thioredoxin-like"/>
    <property type="match status" value="1"/>
</dbReference>
<organism evidence="3 4">
    <name type="scientific">Acidomonas methanolica NBRC 104435</name>
    <dbReference type="NCBI Taxonomy" id="1231351"/>
    <lineage>
        <taxon>Bacteria</taxon>
        <taxon>Pseudomonadati</taxon>
        <taxon>Pseudomonadota</taxon>
        <taxon>Alphaproteobacteria</taxon>
        <taxon>Acetobacterales</taxon>
        <taxon>Acetobacteraceae</taxon>
        <taxon>Acidomonas</taxon>
    </lineage>
</organism>
<keyword evidence="1" id="KW-1133">Transmembrane helix</keyword>
<keyword evidence="4" id="KW-1185">Reference proteome</keyword>
<keyword evidence="1" id="KW-0812">Transmembrane</keyword>
<comment type="caution">
    <text evidence="3">The sequence shown here is derived from an EMBL/GenBank/DDBJ whole genome shotgun (WGS) entry which is preliminary data.</text>
</comment>
<evidence type="ECO:0000313" key="3">
    <source>
        <dbReference type="EMBL" id="GAJ27808.1"/>
    </source>
</evidence>
<dbReference type="Proteomes" id="UP000019760">
    <property type="component" value="Unassembled WGS sequence"/>
</dbReference>
<reference evidence="4" key="1">
    <citation type="journal article" date="2014" name="FEMS Microbiol. Lett.">
        <title>Draft Genomic DNA Sequence of the Facultatively Methylotrophic Bacterium Acidomonas methanolica type strain MB58.</title>
        <authorList>
            <person name="Higashiura N."/>
            <person name="Hadano H."/>
            <person name="Hirakawa H."/>
            <person name="Matsutani M."/>
            <person name="Takabe S."/>
            <person name="Matsushita K."/>
            <person name="Azuma Y."/>
        </authorList>
    </citation>
    <scope>NUCLEOTIDE SEQUENCE [LARGE SCALE GENOMIC DNA]</scope>
    <source>
        <strain evidence="4">MB58</strain>
    </source>
</reference>
<dbReference type="Gene3D" id="3.40.30.10">
    <property type="entry name" value="Glutaredoxin"/>
    <property type="match status" value="1"/>
</dbReference>